<feature type="domain" description="DUF306" evidence="1">
    <location>
        <begin position="28"/>
        <end position="124"/>
    </location>
</feature>
<sequence length="129" mass="14136">MRFTVLVGVALVAGCADETISGYANREATYRLEEMHGAPVEWPATIRFPERGRVVGQGPCNDFSAAQSLVYPWIEVAQPNATRRMCPDMAAEQGYLEALQAAHLVEVSGPVLILTDDTGREMVFRAQSH</sequence>
<comment type="caution">
    <text evidence="2">The sequence shown here is derived from an EMBL/GenBank/DDBJ whole genome shotgun (WGS) entry which is preliminary data.</text>
</comment>
<dbReference type="PANTHER" id="PTHR35535:SF1">
    <property type="entry name" value="HEAT SHOCK PROTEIN HSLJ"/>
    <property type="match status" value="1"/>
</dbReference>
<keyword evidence="2" id="KW-0346">Stress response</keyword>
<name>A0A2T0RGM9_9RHOB</name>
<accession>A0A2T0RGM9</accession>
<keyword evidence="3" id="KW-1185">Reference proteome</keyword>
<reference evidence="2 3" key="1">
    <citation type="submission" date="2018-03" db="EMBL/GenBank/DDBJ databases">
        <title>Genomic Encyclopedia of Archaeal and Bacterial Type Strains, Phase II (KMG-II): from individual species to whole genera.</title>
        <authorList>
            <person name="Goeker M."/>
        </authorList>
    </citation>
    <scope>NUCLEOTIDE SEQUENCE [LARGE SCALE GENOMIC DNA]</scope>
    <source>
        <strain evidence="2 3">DSM 29328</strain>
    </source>
</reference>
<gene>
    <name evidence="2" type="ORF">CLV78_11445</name>
</gene>
<evidence type="ECO:0000313" key="2">
    <source>
        <dbReference type="EMBL" id="PRY20260.1"/>
    </source>
</evidence>
<dbReference type="EMBL" id="PVTD01000014">
    <property type="protein sequence ID" value="PRY20260.1"/>
    <property type="molecule type" value="Genomic_DNA"/>
</dbReference>
<dbReference type="PROSITE" id="PS51257">
    <property type="entry name" value="PROKAR_LIPOPROTEIN"/>
    <property type="match status" value="1"/>
</dbReference>
<dbReference type="InterPro" id="IPR053147">
    <property type="entry name" value="Hsp_HslJ-like"/>
</dbReference>
<dbReference type="InterPro" id="IPR005184">
    <property type="entry name" value="DUF306_Meta_HslJ"/>
</dbReference>
<evidence type="ECO:0000259" key="1">
    <source>
        <dbReference type="Pfam" id="PF03724"/>
    </source>
</evidence>
<dbReference type="Gene3D" id="2.40.128.270">
    <property type="match status" value="1"/>
</dbReference>
<proteinExistence type="predicted"/>
<protein>
    <submittedName>
        <fullName evidence="2">Heat shock protein HslJ</fullName>
    </submittedName>
</protein>
<dbReference type="Pfam" id="PF03724">
    <property type="entry name" value="META"/>
    <property type="match status" value="1"/>
</dbReference>
<dbReference type="InterPro" id="IPR038670">
    <property type="entry name" value="HslJ-like_sf"/>
</dbReference>
<organism evidence="2 3">
    <name type="scientific">Aliiruegeria haliotis</name>
    <dbReference type="NCBI Taxonomy" id="1280846"/>
    <lineage>
        <taxon>Bacteria</taxon>
        <taxon>Pseudomonadati</taxon>
        <taxon>Pseudomonadota</taxon>
        <taxon>Alphaproteobacteria</taxon>
        <taxon>Rhodobacterales</taxon>
        <taxon>Roseobacteraceae</taxon>
        <taxon>Aliiruegeria</taxon>
    </lineage>
</organism>
<dbReference type="RefSeq" id="WP_158263630.1">
    <property type="nucleotide sequence ID" value="NZ_PVTD01000014.1"/>
</dbReference>
<dbReference type="Proteomes" id="UP000239480">
    <property type="component" value="Unassembled WGS sequence"/>
</dbReference>
<dbReference type="PANTHER" id="PTHR35535">
    <property type="entry name" value="HEAT SHOCK PROTEIN HSLJ"/>
    <property type="match status" value="1"/>
</dbReference>
<evidence type="ECO:0000313" key="3">
    <source>
        <dbReference type="Proteomes" id="UP000239480"/>
    </source>
</evidence>
<dbReference type="OrthoDB" id="7777568at2"/>
<dbReference type="AlphaFoldDB" id="A0A2T0RGM9"/>